<dbReference type="SUPFAM" id="SSF143503">
    <property type="entry name" value="PUG domain-like"/>
    <property type="match status" value="1"/>
</dbReference>
<feature type="domain" description="PUB" evidence="3">
    <location>
        <begin position="1062"/>
        <end position="1137"/>
    </location>
</feature>
<feature type="chain" id="PRO_5032457779" evidence="2">
    <location>
        <begin position="18"/>
        <end position="1413"/>
    </location>
</feature>
<feature type="domain" description="Pyrrolo-quinoline quinone repeat" evidence="4">
    <location>
        <begin position="203"/>
        <end position="436"/>
    </location>
</feature>
<keyword evidence="2" id="KW-0732">Signal</keyword>
<dbReference type="InterPro" id="IPR015943">
    <property type="entry name" value="WD40/YVTN_repeat-like_dom_sf"/>
</dbReference>
<dbReference type="InterPro" id="IPR018997">
    <property type="entry name" value="PUB_domain"/>
</dbReference>
<dbReference type="SUPFAM" id="SSF50998">
    <property type="entry name" value="Quinoprotein alcohol dehydrogenase-like"/>
    <property type="match status" value="1"/>
</dbReference>
<dbReference type="CDD" id="cd09212">
    <property type="entry name" value="PUB"/>
    <property type="match status" value="1"/>
</dbReference>
<gene>
    <name evidence="5" type="primary">yxaL</name>
    <name evidence="5" type="ORF">SNAT2548_LOCUS19573</name>
</gene>
<protein>
    <submittedName>
        <fullName evidence="5">YxaL protein</fullName>
    </submittedName>
</protein>
<dbReference type="SMART" id="SM00580">
    <property type="entry name" value="PUG"/>
    <property type="match status" value="1"/>
</dbReference>
<dbReference type="EMBL" id="CAJNDS010002183">
    <property type="protein sequence ID" value="CAE7362734.1"/>
    <property type="molecule type" value="Genomic_DNA"/>
</dbReference>
<keyword evidence="6" id="KW-1185">Reference proteome</keyword>
<evidence type="ECO:0000259" key="4">
    <source>
        <dbReference type="Pfam" id="PF13360"/>
    </source>
</evidence>
<dbReference type="Proteomes" id="UP000604046">
    <property type="component" value="Unassembled WGS sequence"/>
</dbReference>
<evidence type="ECO:0000259" key="3">
    <source>
        <dbReference type="Pfam" id="PF09409"/>
    </source>
</evidence>
<reference evidence="5" key="1">
    <citation type="submission" date="2021-02" db="EMBL/GenBank/DDBJ databases">
        <authorList>
            <person name="Dougan E. K."/>
            <person name="Rhodes N."/>
            <person name="Thang M."/>
            <person name="Chan C."/>
        </authorList>
    </citation>
    <scope>NUCLEOTIDE SEQUENCE</scope>
</reference>
<dbReference type="InterPro" id="IPR036339">
    <property type="entry name" value="PUB-like_dom_sf"/>
</dbReference>
<dbReference type="Gene3D" id="2.130.10.10">
    <property type="entry name" value="YVTN repeat-like/Quinoprotein amine dehydrogenase"/>
    <property type="match status" value="2"/>
</dbReference>
<accession>A0A812PRP9</accession>
<dbReference type="Gene3D" id="1.20.58.2190">
    <property type="match status" value="1"/>
</dbReference>
<evidence type="ECO:0000313" key="6">
    <source>
        <dbReference type="Proteomes" id="UP000604046"/>
    </source>
</evidence>
<feature type="compositionally biased region" description="Basic and acidic residues" evidence="1">
    <location>
        <begin position="1367"/>
        <end position="1391"/>
    </location>
</feature>
<dbReference type="OrthoDB" id="410838at2759"/>
<dbReference type="Pfam" id="PF09409">
    <property type="entry name" value="PUB"/>
    <property type="match status" value="1"/>
</dbReference>
<dbReference type="Pfam" id="PF13360">
    <property type="entry name" value="PQQ_2"/>
    <property type="match status" value="2"/>
</dbReference>
<comment type="caution">
    <text evidence="5">The sequence shown here is derived from an EMBL/GenBank/DDBJ whole genome shotgun (WGS) entry which is preliminary data.</text>
</comment>
<dbReference type="InterPro" id="IPR011047">
    <property type="entry name" value="Quinoprotein_ADH-like_sf"/>
</dbReference>
<sequence length="1413" mass="150853">MAFLALAVACILSSATSQRQDCSGLDCEFAADHANHFQLLQYTMSARGGQDFSEWIGKGGNLIRSGSTSAIPPKLSAGPTWSWTAPNHGIVRGSPIVDSKGAIYQSSIDGELLKFSRQGSLLWTFSTQGVPLPGNPVLLNGVLYSIDTHGKMFGVGSDDGKLLWQTAACEVASGDTHTIIAGEGLVLASCLNKNETATFGSATTVVACNATDGAVLWKFRPDQHVYNWIGSIQSGSLLFSDALGGTYRLRLKDGSVVWKNPAPSSAVTTTGGLTGASNGLAYVTSNLDGSTKAGLLTAFSAEDGHLVWQRTFPKFPANSGPAVVTHGDRPMVVVAIGTNPGLYLVAGAVLDLDPFEHSADQRHPSKAVALDPQTGQIIWEYDFPDWHGAAAGDRFNHSCLPDSWANPVIAGDGAVFVAGMSGRVYRLIDTDGNGKLEAERGEVSDFDTGNAFQAAPAISEGVLPNWLGRKKRAGPACWGLQWEDLNQDLLMLAHEMVKVAEDGPGDAMVQTAGQVTDALWRQLNLDALDALLLRWHCWRDRQGLQSLGSRDADFGPEDLEDLQEAVRKELNWHPSELSYHLVQVVVVAEGLVARRMPHRRPILTAKLPAGIVNGEQVQVMVQAAQQADGTPSDEVRVSLVNANGEEIGAQQSRMHLIGNAEELLRAFSSEELPREEGAEGSPIPKFTGLGPVGIGTPARIQQDSAIGPSSAEAQLSSGHAQRVSLVPASHCYCLLIAPTAAVFIDVRPKSLFNQSHLFGAWSVEVLRKAGSHAAIRSQCDLKWLVIVGAHERPLEDEGVLEVLELIRDLGVRPISQRPLLLLGGVGEFQRRFPFCMRPAGKEQQKPLPLCPAEVVEPGQASVVKGVRAAKKRALYLGTLACLSMKNSEASRALKISAAVRIVEASSEDPDGPMLPGLNLSDVRVPSPIPRSLEVEAQKEGDDSKISTSSFDLTAQAVASAALEASNRALSMGVPCLLCGPWSSVAAALYVSRLKPWTGDELIAFIKDRCPEAWSHLASEALRLGLEILQPRGAATSATPRGERAEVEQLQQQLAQRLRLRQEEASRTLRTVRVALDKVSAEPSEEKWRRLKASNERVGRELLSHPEAVAMLRKAGFVSEETSGDLVLPASAPLEAVRRVLLALPSQDRAAQGVTLPHACDECTTSPPAGMVEAERSSAEKSPRMNGASAAAAKGVLPVSEPTSVLSASAAGNMARFWHSCALCAALIMPLLMTPPLSDTSDEEVAEDPTGQYLQVGATFFAVAVMVWTFVAAWLCYSGPLTEGVLAKKTGLEGERTEGEPSDLSESVLQRVAQGFADFIIENSRKEDPAGGQMRSLDLAKFEELVAVAPAAAASALYGYKGCSGPSKEAKEKDISYGGKDVSKCSASDKKSQGAQLSREFSAVGKTKKMDQFL</sequence>
<dbReference type="PANTHER" id="PTHR34512:SF30">
    <property type="entry name" value="OUTER MEMBRANE PROTEIN ASSEMBLY FACTOR BAMB"/>
    <property type="match status" value="1"/>
</dbReference>
<feature type="domain" description="Pyrrolo-quinoline quinone repeat" evidence="4">
    <location>
        <begin position="83"/>
        <end position="167"/>
    </location>
</feature>
<feature type="signal peptide" evidence="2">
    <location>
        <begin position="1"/>
        <end position="17"/>
    </location>
</feature>
<evidence type="ECO:0000313" key="5">
    <source>
        <dbReference type="EMBL" id="CAE7362734.1"/>
    </source>
</evidence>
<dbReference type="SMART" id="SM00564">
    <property type="entry name" value="PQQ"/>
    <property type="match status" value="6"/>
</dbReference>
<evidence type="ECO:0000256" key="1">
    <source>
        <dbReference type="SAM" id="MobiDB-lite"/>
    </source>
</evidence>
<dbReference type="InterPro" id="IPR018391">
    <property type="entry name" value="PQQ_b-propeller_rpt"/>
</dbReference>
<dbReference type="InterPro" id="IPR002372">
    <property type="entry name" value="PQQ_rpt_dom"/>
</dbReference>
<proteinExistence type="predicted"/>
<feature type="region of interest" description="Disordered" evidence="1">
    <location>
        <begin position="1364"/>
        <end position="1413"/>
    </location>
</feature>
<organism evidence="5 6">
    <name type="scientific">Symbiodinium natans</name>
    <dbReference type="NCBI Taxonomy" id="878477"/>
    <lineage>
        <taxon>Eukaryota</taxon>
        <taxon>Sar</taxon>
        <taxon>Alveolata</taxon>
        <taxon>Dinophyceae</taxon>
        <taxon>Suessiales</taxon>
        <taxon>Symbiodiniaceae</taxon>
        <taxon>Symbiodinium</taxon>
    </lineage>
</organism>
<dbReference type="PANTHER" id="PTHR34512">
    <property type="entry name" value="CELL SURFACE PROTEIN"/>
    <property type="match status" value="1"/>
</dbReference>
<evidence type="ECO:0000256" key="2">
    <source>
        <dbReference type="SAM" id="SignalP"/>
    </source>
</evidence>
<name>A0A812PRP9_9DINO</name>